<reference evidence="7" key="2">
    <citation type="submission" date="2024-01" db="EMBL/GenBank/DDBJ databases">
        <authorList>
            <person name="Zhang X.-A."/>
            <person name="Zhang J.-T."/>
            <person name="Hu Z.-Y."/>
            <person name="Liu W."/>
        </authorList>
    </citation>
    <scope>NUCLEOTIDE SEQUENCE</scope>
    <source>
        <strain evidence="7">Durn_1</strain>
    </source>
</reference>
<feature type="domain" description="RdRp catalytic" evidence="6">
    <location>
        <begin position="173"/>
        <end position="297"/>
    </location>
</feature>
<dbReference type="InterPro" id="IPR001205">
    <property type="entry name" value="RNA-dir_pol_C"/>
</dbReference>
<dbReference type="InterPro" id="IPR043128">
    <property type="entry name" value="Rev_trsase/Diguanyl_cyclase"/>
</dbReference>
<evidence type="ECO:0000256" key="3">
    <source>
        <dbReference type="ARBA" id="ARBA00022695"/>
    </source>
</evidence>
<dbReference type="GO" id="GO:0003723">
    <property type="term" value="F:RNA binding"/>
    <property type="evidence" value="ECO:0007669"/>
    <property type="project" value="InterPro"/>
</dbReference>
<dbReference type="InterPro" id="IPR007094">
    <property type="entry name" value="RNA-dir_pol_PSvirus"/>
</dbReference>
<keyword evidence="2" id="KW-0808">Transferase</keyword>
<dbReference type="GO" id="GO:0003968">
    <property type="term" value="F:RNA-directed RNA polymerase activity"/>
    <property type="evidence" value="ECO:0007669"/>
    <property type="project" value="UniProtKB-KW"/>
</dbReference>
<accession>A0AB38ZJM9</accession>
<evidence type="ECO:0000256" key="1">
    <source>
        <dbReference type="ARBA" id="ARBA00022484"/>
    </source>
</evidence>
<evidence type="ECO:0000256" key="5">
    <source>
        <dbReference type="ARBA" id="ARBA00022953"/>
    </source>
</evidence>
<dbReference type="SUPFAM" id="SSF56672">
    <property type="entry name" value="DNA/RNA polymerases"/>
    <property type="match status" value="1"/>
</dbReference>
<reference evidence="7" key="1">
    <citation type="journal article" date="2024" name="NPJ Biofilms Microbiomes">
        <title>Decoding the RNA viromes in shrew lungs along the eastern coast of China.</title>
        <authorList>
            <person name="Zhang J.T."/>
            <person name="Hu Z.Y."/>
            <person name="Tang F."/>
            <person name="Liu Y.T."/>
            <person name="Tan W.L."/>
            <person name="Ma X.F."/>
            <person name="Zhang Y.F."/>
            <person name="Si G.Q."/>
            <person name="Zhang L."/>
            <person name="Zhang M.Q."/>
            <person name="Peng C."/>
            <person name="Fu B.K."/>
            <person name="Fang L.Q."/>
            <person name="Zhang X.A."/>
            <person name="Liu W."/>
        </authorList>
    </citation>
    <scope>NUCLEOTIDE SEQUENCE</scope>
    <source>
        <strain evidence="7">Durn_1</strain>
    </source>
</reference>
<dbReference type="GO" id="GO:0000166">
    <property type="term" value="F:nucleotide binding"/>
    <property type="evidence" value="ECO:0007669"/>
    <property type="project" value="UniProtKB-KW"/>
</dbReference>
<evidence type="ECO:0000313" key="7">
    <source>
        <dbReference type="EMBL" id="WZI33173.1"/>
    </source>
</evidence>
<protein>
    <submittedName>
        <fullName evidence="7">RNA-dependent RNA polymerase</fullName>
    </submittedName>
</protein>
<keyword evidence="3" id="KW-0548">Nucleotidyltransferase</keyword>
<evidence type="ECO:0000256" key="4">
    <source>
        <dbReference type="ARBA" id="ARBA00022741"/>
    </source>
</evidence>
<organism evidence="7">
    <name type="scientific">Shrew durnavirus 1</name>
    <dbReference type="NCBI Taxonomy" id="3139611"/>
    <lineage>
        <taxon>Viruses</taxon>
        <taxon>Riboviria</taxon>
        <taxon>Orthornavirae</taxon>
        <taxon>Pisuviricota</taxon>
        <taxon>Duplopiviricetes</taxon>
        <taxon>Durnavirales</taxon>
    </lineage>
</organism>
<dbReference type="GO" id="GO:0006351">
    <property type="term" value="P:DNA-templated transcription"/>
    <property type="evidence" value="ECO:0007669"/>
    <property type="project" value="InterPro"/>
</dbReference>
<sequence>MALPPAVKQMPSAHELLEYSFDRLDKFGLPEIDFVLPKWILNSVTMNRDANPGLYSRLKLGNTKESAYSKAILVARKLWDRIVTSRSPVCDTSLWSVGGRARKQDFSKGKPPESRVVLMPEIPNSIIAGAIAQPMVKALKKSMAINPSCECFMGQDTTNGGWRRIRDFTTPGTPVLELDWARFDVSVIENAMVAAFCIIRSCFPESAKVDKLFLFVMSGFIYKNIAIKQRFIYRITRGVPSGSPLTSIVDTLVNWVCLNYTLRKHKLFGIDGPDDYKLAVAGDDTLIAFKNGDKHKLEYGTHVSRTFREAVNLNVDPDDLNYNYWYGGENYLPDGSDPEYAPSLLKTTIWKGIPGRRLEDLEKSISCPESKVRSYWDLLEVIKGYTSIPVFTPLGRAFLKSVSQYIGQKIALQKGLSPDSEMYHAFSGSTYLPICESLVRFDDISEAMLKDPPYMKKEKWKGEPARGWAAGLAERINLAYFGIP</sequence>
<dbReference type="GO" id="GO:0039694">
    <property type="term" value="P:viral RNA genome replication"/>
    <property type="evidence" value="ECO:0007669"/>
    <property type="project" value="InterPro"/>
</dbReference>
<dbReference type="PROSITE" id="PS50507">
    <property type="entry name" value="RDRP_SSRNA_POS"/>
    <property type="match status" value="1"/>
</dbReference>
<dbReference type="InterPro" id="IPR043502">
    <property type="entry name" value="DNA/RNA_pol_sf"/>
</dbReference>
<dbReference type="Gene3D" id="3.30.70.270">
    <property type="match status" value="1"/>
</dbReference>
<evidence type="ECO:0000259" key="6">
    <source>
        <dbReference type="PROSITE" id="PS50507"/>
    </source>
</evidence>
<evidence type="ECO:0000256" key="2">
    <source>
        <dbReference type="ARBA" id="ARBA00022679"/>
    </source>
</evidence>
<proteinExistence type="predicted"/>
<name>A0AB38ZJM9_9VIRU</name>
<dbReference type="Pfam" id="PF00680">
    <property type="entry name" value="RdRP_1"/>
    <property type="match status" value="1"/>
</dbReference>
<keyword evidence="5" id="KW-0693">Viral RNA replication</keyword>
<dbReference type="EMBL" id="PP272497">
    <property type="protein sequence ID" value="WZI33173.1"/>
    <property type="molecule type" value="Viral_cRNA"/>
</dbReference>
<keyword evidence="1 7" id="KW-0696">RNA-directed RNA polymerase</keyword>
<keyword evidence="4" id="KW-0547">Nucleotide-binding</keyword>